<dbReference type="RefSeq" id="WP_095062993.1">
    <property type="nucleotide sequence ID" value="NZ_FXUV02000013.1"/>
</dbReference>
<dbReference type="InterPro" id="IPR010172">
    <property type="entry name" value="CRISPR-assoc_prot_TM1791"/>
</dbReference>
<evidence type="ECO:0000256" key="1">
    <source>
        <dbReference type="ARBA" id="ARBA00023118"/>
    </source>
</evidence>
<reference evidence="3" key="1">
    <citation type="submission" date="2017-05" db="EMBL/GenBank/DDBJ databases">
        <authorList>
            <person name="Song R."/>
            <person name="Chenine A.L."/>
            <person name="Ruprecht R.M."/>
        </authorList>
    </citation>
    <scope>NUCLEOTIDE SEQUENCE</scope>
    <source>
        <strain evidence="3">Kingella_eburonensis</strain>
    </source>
</reference>
<protein>
    <recommendedName>
        <fullName evidence="2">CRISPR type III-associated protein domain-containing protein</fullName>
    </recommendedName>
</protein>
<proteinExistence type="predicted"/>
<sequence length="353" mass="40438">MQRGLAMWDSDSEKPYKKELIKSVSNIAVKKGDLYDLAFNRWVEHTEDEKRFAFTAAKINGRLYTGMSSATALETGLTTQHTYGMPMLSGSSVKGAMAAFAEKIRLPENVRAVLFGDEDNAGAVIWHDAWWIPNNGKNPFVGEIVTTHHQQYYNGEDIKLNEMEMESPIPNQQIACQGSFYFVVEASENATAWAKFANNLLCQMLEQQGMGSKTASGYGYFVEDEDAIKVIQDIRDELEKCKERDKFNTMPKHEQLVAKWSEILHPNQEKPNPQKKIYYSVNKQKHTDLYSELIKDLQSACEDSSLNTEQKKFIGTELLFNKMTKTWGQEKWFNKTRTQEIKSILAKLRDENQ</sequence>
<keyword evidence="1" id="KW-0051">Antiviral defense</keyword>
<evidence type="ECO:0000259" key="2">
    <source>
        <dbReference type="Pfam" id="PF03787"/>
    </source>
</evidence>
<dbReference type="GO" id="GO:0051607">
    <property type="term" value="P:defense response to virus"/>
    <property type="evidence" value="ECO:0007669"/>
    <property type="project" value="UniProtKB-KW"/>
</dbReference>
<dbReference type="InterPro" id="IPR005537">
    <property type="entry name" value="RAMP_III_fam"/>
</dbReference>
<evidence type="ECO:0000313" key="5">
    <source>
        <dbReference type="Proteomes" id="UP000215450"/>
    </source>
</evidence>
<dbReference type="PANTHER" id="PTHR39965">
    <property type="entry name" value="CRISPR SYSTEM CMR SUBUNIT CMR6"/>
    <property type="match status" value="1"/>
</dbReference>
<dbReference type="PANTHER" id="PTHR39965:SF1">
    <property type="entry name" value="CRISPR SYSTEM CMR SUBUNIT CMR6"/>
    <property type="match status" value="1"/>
</dbReference>
<gene>
    <name evidence="4" type="ORF">KEBURONENSIS_00867</name>
    <name evidence="3" type="ORF">KEBURONENSIS_01729</name>
</gene>
<dbReference type="NCBIfam" id="TIGR01898">
    <property type="entry name" value="cas_TM1791_cmr6"/>
    <property type="match status" value="1"/>
</dbReference>
<dbReference type="Pfam" id="PF03787">
    <property type="entry name" value="RAMPs"/>
    <property type="match status" value="1"/>
</dbReference>
<dbReference type="AlphaFoldDB" id="A0A238TA64"/>
<dbReference type="EMBL" id="FXUV01000037">
    <property type="protein sequence ID" value="SMQ12912.1"/>
    <property type="molecule type" value="Genomic_DNA"/>
</dbReference>
<name>A0A238TA64_9NEIS</name>
<dbReference type="OrthoDB" id="9813956at2"/>
<organism evidence="4 5">
    <name type="scientific">Kingella negevensis</name>
    <dbReference type="NCBI Taxonomy" id="1522312"/>
    <lineage>
        <taxon>Bacteria</taxon>
        <taxon>Pseudomonadati</taxon>
        <taxon>Pseudomonadota</taxon>
        <taxon>Betaproteobacteria</taxon>
        <taxon>Neisseriales</taxon>
        <taxon>Neisseriaceae</taxon>
        <taxon>Kingella</taxon>
    </lineage>
</organism>
<evidence type="ECO:0000313" key="3">
    <source>
        <dbReference type="EMBL" id="SMQ12912.1"/>
    </source>
</evidence>
<reference evidence="4 5" key="2">
    <citation type="submission" date="2017-06" db="EMBL/GenBank/DDBJ databases">
        <authorList>
            <person name="Kim H.J."/>
            <person name="Triplett B.A."/>
        </authorList>
    </citation>
    <scope>NUCLEOTIDE SEQUENCE [LARGE SCALE GENOMIC DNA]</scope>
    <source>
        <strain evidence="4">Kingella_eburonensis</strain>
    </source>
</reference>
<dbReference type="Proteomes" id="UP000215450">
    <property type="component" value="Unassembled WGS sequence"/>
</dbReference>
<accession>A0A238TA64</accession>
<evidence type="ECO:0000313" key="4">
    <source>
        <dbReference type="EMBL" id="SNB61602.1"/>
    </source>
</evidence>
<feature type="domain" description="CRISPR type III-associated protein" evidence="2">
    <location>
        <begin position="64"/>
        <end position="221"/>
    </location>
</feature>
<dbReference type="EMBL" id="FXUV02000013">
    <property type="protein sequence ID" value="SNB61602.1"/>
    <property type="molecule type" value="Genomic_DNA"/>
</dbReference>
<keyword evidence="5" id="KW-1185">Reference proteome</keyword>